<dbReference type="PROSITE" id="PS50003">
    <property type="entry name" value="PH_DOMAIN"/>
    <property type="match status" value="1"/>
</dbReference>
<dbReference type="Gene3D" id="3.40.50.1820">
    <property type="entry name" value="alpha/beta hydrolase"/>
    <property type="match status" value="1"/>
</dbReference>
<dbReference type="InterPro" id="IPR010662">
    <property type="entry name" value="RBBP9/YdeN"/>
</dbReference>
<dbReference type="InterPro" id="IPR001849">
    <property type="entry name" value="PH_domain"/>
</dbReference>
<dbReference type="AlphaFoldDB" id="A0AAQ0MF51"/>
<reference evidence="2 3" key="1">
    <citation type="submission" date="2018-10" db="EMBL/GenBank/DDBJ databases">
        <title>Staphylococcus pseudoxylosus sp. nov., isolated from bovine mastitis.</title>
        <authorList>
            <person name="Macfadyen A.C."/>
            <person name="Leroy S."/>
            <person name="Harrison E.M."/>
            <person name="Parkhill J."/>
            <person name="Holmes M.A."/>
            <person name="Paterson G.K."/>
        </authorList>
    </citation>
    <scope>NUCLEOTIDE SEQUENCE [LARGE SCALE GENOMIC DNA]</scope>
    <source>
        <strain evidence="2 3">S04009</strain>
    </source>
</reference>
<evidence type="ECO:0000313" key="2">
    <source>
        <dbReference type="EMBL" id="RMI84775.1"/>
    </source>
</evidence>
<dbReference type="EMBL" id="RCVN01000009">
    <property type="protein sequence ID" value="RMI84775.1"/>
    <property type="molecule type" value="Genomic_DNA"/>
</dbReference>
<dbReference type="PANTHER" id="PTHR15394:SF3">
    <property type="entry name" value="SERINE HYDROLASE RBBP9"/>
    <property type="match status" value="1"/>
</dbReference>
<keyword evidence="3" id="KW-1185">Reference proteome</keyword>
<comment type="caution">
    <text evidence="2">The sequence shown here is derived from an EMBL/GenBank/DDBJ whole genome shotgun (WGS) entry which is preliminary data.</text>
</comment>
<proteinExistence type="predicted"/>
<organism evidence="2 3">
    <name type="scientific">Staphylococcus pseudoxylosus</name>
    <dbReference type="NCBI Taxonomy" id="2282419"/>
    <lineage>
        <taxon>Bacteria</taxon>
        <taxon>Bacillati</taxon>
        <taxon>Bacillota</taxon>
        <taxon>Bacilli</taxon>
        <taxon>Bacillales</taxon>
        <taxon>Staphylococcaceae</taxon>
        <taxon>Staphylococcus</taxon>
    </lineage>
</organism>
<accession>A0AAQ0MF51</accession>
<protein>
    <submittedName>
        <fullName evidence="2">Serine hydrolase family protein</fullName>
    </submittedName>
</protein>
<feature type="domain" description="PH" evidence="1">
    <location>
        <begin position="1"/>
        <end position="58"/>
    </location>
</feature>
<dbReference type="SUPFAM" id="SSF53474">
    <property type="entry name" value="alpha/beta-Hydrolases"/>
    <property type="match status" value="1"/>
</dbReference>
<evidence type="ECO:0000313" key="3">
    <source>
        <dbReference type="Proteomes" id="UP000269505"/>
    </source>
</evidence>
<dbReference type="GO" id="GO:0016787">
    <property type="term" value="F:hydrolase activity"/>
    <property type="evidence" value="ECO:0007669"/>
    <property type="project" value="UniProtKB-KW"/>
</dbReference>
<sequence>MKNMFIIHGYQATTKSHWFEWLATEMKQFGYSTEIVYLPNTNQPNLDDWITAIQNSLENKLNAETLIVAHSLGVITILDYLSKLKHAPTIKGLFLISGFNEQLTNLPELDHYILQTQIDFRMINAQHIVTIAGSHDPIVNIDATDRLSHELKTETLHVSHEGHFLDSDGYRTFNFLKDQIIQTLNNNKNSRTGS</sequence>
<dbReference type="Pfam" id="PF06821">
    <property type="entry name" value="Ser_hydrolase"/>
    <property type="match status" value="1"/>
</dbReference>
<dbReference type="Proteomes" id="UP000269505">
    <property type="component" value="Unassembled WGS sequence"/>
</dbReference>
<gene>
    <name evidence="2" type="ORF">D9V42_09575</name>
</gene>
<dbReference type="PANTHER" id="PTHR15394">
    <property type="entry name" value="SERINE HYDROLASE RBBP9"/>
    <property type="match status" value="1"/>
</dbReference>
<dbReference type="InterPro" id="IPR029058">
    <property type="entry name" value="AB_hydrolase_fold"/>
</dbReference>
<name>A0AAQ0MF51_9STAP</name>
<evidence type="ECO:0000259" key="1">
    <source>
        <dbReference type="PROSITE" id="PS50003"/>
    </source>
</evidence>
<keyword evidence="2" id="KW-0378">Hydrolase</keyword>